<evidence type="ECO:0000256" key="5">
    <source>
        <dbReference type="ARBA" id="ARBA00048336"/>
    </source>
</evidence>
<protein>
    <recommendedName>
        <fullName evidence="6">RNA polymerase II subunit A C-terminal domain phosphatase</fullName>
        <ecNumber evidence="6">3.1.3.16</ecNumber>
    </recommendedName>
</protein>
<gene>
    <name evidence="10" type="ORF">BATDEDRAFT_22917</name>
</gene>
<evidence type="ECO:0000256" key="4">
    <source>
        <dbReference type="ARBA" id="ARBA00047761"/>
    </source>
</evidence>
<feature type="compositionally biased region" description="Acidic residues" evidence="7">
    <location>
        <begin position="857"/>
        <end position="868"/>
    </location>
</feature>
<dbReference type="InterPro" id="IPR039189">
    <property type="entry name" value="Fcp1"/>
</dbReference>
<dbReference type="HOGENOM" id="CLU_007683_0_1_1"/>
<proteinExistence type="predicted"/>
<evidence type="ECO:0000256" key="1">
    <source>
        <dbReference type="ARBA" id="ARBA00004123"/>
    </source>
</evidence>
<feature type="compositionally biased region" description="Low complexity" evidence="7">
    <location>
        <begin position="770"/>
        <end position="784"/>
    </location>
</feature>
<dbReference type="InterPro" id="IPR001357">
    <property type="entry name" value="BRCT_dom"/>
</dbReference>
<evidence type="ECO:0000313" key="10">
    <source>
        <dbReference type="EMBL" id="EGF82779.1"/>
    </source>
</evidence>
<keyword evidence="3 6" id="KW-0539">Nucleus</keyword>
<dbReference type="Gene3D" id="3.40.50.1000">
    <property type="entry name" value="HAD superfamily/HAD-like"/>
    <property type="match status" value="1"/>
</dbReference>
<dbReference type="CDD" id="cd07521">
    <property type="entry name" value="HAD_FCP1-like"/>
    <property type="match status" value="1"/>
</dbReference>
<dbReference type="NCBIfam" id="TIGR02250">
    <property type="entry name" value="FCP1_euk"/>
    <property type="match status" value="1"/>
</dbReference>
<dbReference type="PROSITE" id="PS50172">
    <property type="entry name" value="BRCT"/>
    <property type="match status" value="1"/>
</dbReference>
<dbReference type="Proteomes" id="UP000007241">
    <property type="component" value="Unassembled WGS sequence"/>
</dbReference>
<comment type="function">
    <text evidence="6">This promotes the activity of RNA polymerase II.</text>
</comment>
<dbReference type="InterPro" id="IPR023214">
    <property type="entry name" value="HAD_sf"/>
</dbReference>
<feature type="compositionally biased region" description="Basic and acidic residues" evidence="7">
    <location>
        <begin position="846"/>
        <end position="856"/>
    </location>
</feature>
<accession>F4NW67</accession>
<reference evidence="10 11" key="1">
    <citation type="submission" date="2009-12" db="EMBL/GenBank/DDBJ databases">
        <title>The draft genome of Batrachochytrium dendrobatidis.</title>
        <authorList>
            <consortium name="US DOE Joint Genome Institute (JGI-PGF)"/>
            <person name="Kuo A."/>
            <person name="Salamov A."/>
            <person name="Schmutz J."/>
            <person name="Lucas S."/>
            <person name="Pitluck S."/>
            <person name="Rosenblum E."/>
            <person name="Stajich J."/>
            <person name="Eisen M."/>
            <person name="Grigoriev I.V."/>
        </authorList>
    </citation>
    <scope>NUCLEOTIDE SEQUENCE [LARGE SCALE GENOMIC DNA]</scope>
    <source>
        <strain evidence="11">JAM81 / FGSC 10211</strain>
    </source>
</reference>
<dbReference type="GO" id="GO:0005634">
    <property type="term" value="C:nucleus"/>
    <property type="evidence" value="ECO:0007669"/>
    <property type="project" value="UniProtKB-SubCell"/>
</dbReference>
<name>F4NW67_BATDJ</name>
<dbReference type="STRING" id="684364.F4NW67"/>
<dbReference type="EMBL" id="GL882880">
    <property type="protein sequence ID" value="EGF82779.1"/>
    <property type="molecule type" value="Genomic_DNA"/>
</dbReference>
<dbReference type="Pfam" id="PF03031">
    <property type="entry name" value="NIF"/>
    <property type="match status" value="1"/>
</dbReference>
<dbReference type="FunCoup" id="F4NW67">
    <property type="interactions" value="314"/>
</dbReference>
<dbReference type="CDD" id="cd17729">
    <property type="entry name" value="BRCT_CTDP1"/>
    <property type="match status" value="1"/>
</dbReference>
<dbReference type="PANTHER" id="PTHR23081:SF36">
    <property type="entry name" value="RNA POLYMERASE II SUBUNIT A C-TERMINAL DOMAIN PHOSPHATASE"/>
    <property type="match status" value="1"/>
</dbReference>
<dbReference type="GO" id="GO:0008420">
    <property type="term" value="F:RNA polymerase II CTD heptapeptide repeat phosphatase activity"/>
    <property type="evidence" value="ECO:0000318"/>
    <property type="project" value="GO_Central"/>
</dbReference>
<comment type="subcellular location">
    <subcellularLocation>
        <location evidence="1 6">Nucleus</location>
    </subcellularLocation>
</comment>
<sequence length="868" mass="96380">METAQFVYLPKACFPAKVIAWKVNVNDIVAKDQSLGIYEFTETVVEEPEHIPGATVSAVPKTSQKRTRREIRTVYEGRVDSLGAKPGDTIEDPKHALIVIVEPCGHPVQLNGLCAVCGKDLSIADYTGTDMERATIRMTHDASGITVSHKEAFRLEKETADRLLDERKLSLVLDLDQTVIHATVDPTVGEWMADPNNPNFPALTVWATHEPGTREFLRELNAKYEMHIYTMGTRNYAKAVSKILDPDKRYFKDRILSRDDSGSFSVKSLQRLFPCDQSMVVVVDDRADVWHWSPNLLRIKAYDFFVGIGDINEPVYAAAAELTDLTKAKVSHKPHIGSSAPPESTFSVVQDIPELEDSKLDPDTDSDSETSENKAELLAKMQDVQMLALKDQQNNRPLLHCQEELDIQTALLTSPTDNNASDLITTVIDEGSFTSTTAAPRQSQAMGQPQVSTAISASVASTSTLRTPTSDLISNNTSIVSKQRPVLIDTDRELNLIKSLMMYIHQTFYERSDAGDIKTSDVRVIVPEMKRSILEGVHILFTSIIPLGLEPQKHEHWIAATSYGAVCHVDLDPEVTHVIAGKTGTAKVNAARKRPNVAILKIDWLIDTIRTWQRADEVRYLLYLDHIPVNLPPRCINSFFLDSAPAASTLMEDRSSISDQDELLIVQGKWEHANEIYEKVGGDDWKEMDAEVDMAMMDDDSSDITGDDDSADAVEKFGAQSASINSTSSNSGGKTSKDSVDALQDDDWDSLADEIELGLEEVLTNTQPKSKSSSRVSTSSEYVSNQSAASVDIAMFPARPRKPSPLGQYQTASNSLEQTSLADGQETGDDAYFDQMDAWEDDDENMERIPKRKFDEYQDEDDKFDDDL</sequence>
<dbReference type="AlphaFoldDB" id="F4NW67"/>
<evidence type="ECO:0000256" key="6">
    <source>
        <dbReference type="RuleBase" id="RU366066"/>
    </source>
</evidence>
<dbReference type="SMART" id="SM00292">
    <property type="entry name" value="BRCT"/>
    <property type="match status" value="1"/>
</dbReference>
<dbReference type="InParanoid" id="F4NW67"/>
<dbReference type="InterPro" id="IPR011947">
    <property type="entry name" value="FCP1_euk"/>
</dbReference>
<keyword evidence="2 6" id="KW-0378">Hydrolase</keyword>
<dbReference type="OMA" id="FMDTINP"/>
<feature type="compositionally biased region" description="Polar residues" evidence="7">
    <location>
        <begin position="807"/>
        <end position="822"/>
    </location>
</feature>
<feature type="region of interest" description="Disordered" evidence="7">
    <location>
        <begin position="762"/>
        <end position="868"/>
    </location>
</feature>
<dbReference type="PANTHER" id="PTHR23081">
    <property type="entry name" value="RNA POLYMERASE II CTD PHOSPHATASE"/>
    <property type="match status" value="1"/>
</dbReference>
<evidence type="ECO:0000259" key="9">
    <source>
        <dbReference type="PROSITE" id="PS50969"/>
    </source>
</evidence>
<dbReference type="SMART" id="SM00577">
    <property type="entry name" value="CPDc"/>
    <property type="match status" value="1"/>
</dbReference>
<dbReference type="EC" id="3.1.3.16" evidence="6"/>
<dbReference type="InterPro" id="IPR004274">
    <property type="entry name" value="FCP1_dom"/>
</dbReference>
<feature type="domain" description="BRCT" evidence="8">
    <location>
        <begin position="529"/>
        <end position="622"/>
    </location>
</feature>
<dbReference type="SUPFAM" id="SSF52113">
    <property type="entry name" value="BRCT domain"/>
    <property type="match status" value="1"/>
</dbReference>
<dbReference type="RefSeq" id="XP_006676666.1">
    <property type="nucleotide sequence ID" value="XM_006676603.1"/>
</dbReference>
<dbReference type="InterPro" id="IPR036412">
    <property type="entry name" value="HAD-like_sf"/>
</dbReference>
<dbReference type="PROSITE" id="PS50969">
    <property type="entry name" value="FCP1"/>
    <property type="match status" value="1"/>
</dbReference>
<dbReference type="SUPFAM" id="SSF56784">
    <property type="entry name" value="HAD-like"/>
    <property type="match status" value="1"/>
</dbReference>
<comment type="catalytic activity">
    <reaction evidence="5 6">
        <text>O-phospho-L-threonyl-[protein] + H2O = L-threonyl-[protein] + phosphate</text>
        <dbReference type="Rhea" id="RHEA:47004"/>
        <dbReference type="Rhea" id="RHEA-COMP:11060"/>
        <dbReference type="Rhea" id="RHEA-COMP:11605"/>
        <dbReference type="ChEBI" id="CHEBI:15377"/>
        <dbReference type="ChEBI" id="CHEBI:30013"/>
        <dbReference type="ChEBI" id="CHEBI:43474"/>
        <dbReference type="ChEBI" id="CHEBI:61977"/>
        <dbReference type="EC" id="3.1.3.16"/>
    </reaction>
</comment>
<dbReference type="OrthoDB" id="10249888at2759"/>
<dbReference type="Gene3D" id="3.40.50.10190">
    <property type="entry name" value="BRCT domain"/>
    <property type="match status" value="1"/>
</dbReference>
<comment type="catalytic activity">
    <reaction evidence="4 6">
        <text>O-phospho-L-seryl-[protein] + H2O = L-seryl-[protein] + phosphate</text>
        <dbReference type="Rhea" id="RHEA:20629"/>
        <dbReference type="Rhea" id="RHEA-COMP:9863"/>
        <dbReference type="Rhea" id="RHEA-COMP:11604"/>
        <dbReference type="ChEBI" id="CHEBI:15377"/>
        <dbReference type="ChEBI" id="CHEBI:29999"/>
        <dbReference type="ChEBI" id="CHEBI:43474"/>
        <dbReference type="ChEBI" id="CHEBI:83421"/>
        <dbReference type="EC" id="3.1.3.16"/>
    </reaction>
</comment>
<feature type="region of interest" description="Disordered" evidence="7">
    <location>
        <begin position="720"/>
        <end position="741"/>
    </location>
</feature>
<keyword evidence="11" id="KW-1185">Reference proteome</keyword>
<dbReference type="Pfam" id="PF00533">
    <property type="entry name" value="BRCT"/>
    <property type="match status" value="1"/>
</dbReference>
<evidence type="ECO:0000313" key="11">
    <source>
        <dbReference type="Proteomes" id="UP000007241"/>
    </source>
</evidence>
<evidence type="ECO:0000256" key="2">
    <source>
        <dbReference type="ARBA" id="ARBA00022801"/>
    </source>
</evidence>
<evidence type="ECO:0000259" key="8">
    <source>
        <dbReference type="PROSITE" id="PS50172"/>
    </source>
</evidence>
<evidence type="ECO:0000256" key="7">
    <source>
        <dbReference type="SAM" id="MobiDB-lite"/>
    </source>
</evidence>
<organism evidence="10 11">
    <name type="scientific">Batrachochytrium dendrobatidis (strain JAM81 / FGSC 10211)</name>
    <name type="common">Frog chytrid fungus</name>
    <dbReference type="NCBI Taxonomy" id="684364"/>
    <lineage>
        <taxon>Eukaryota</taxon>
        <taxon>Fungi</taxon>
        <taxon>Fungi incertae sedis</taxon>
        <taxon>Chytridiomycota</taxon>
        <taxon>Chytridiomycota incertae sedis</taxon>
        <taxon>Chytridiomycetes</taxon>
        <taxon>Rhizophydiales</taxon>
        <taxon>Rhizophydiales incertae sedis</taxon>
        <taxon>Batrachochytrium</taxon>
    </lineage>
</organism>
<dbReference type="InterPro" id="IPR036420">
    <property type="entry name" value="BRCT_dom_sf"/>
</dbReference>
<feature type="domain" description="FCP1 homology" evidence="9">
    <location>
        <begin position="164"/>
        <end position="325"/>
    </location>
</feature>
<feature type="compositionally biased region" description="Acidic residues" evidence="7">
    <location>
        <begin position="826"/>
        <end position="845"/>
    </location>
</feature>
<evidence type="ECO:0000256" key="3">
    <source>
        <dbReference type="ARBA" id="ARBA00023242"/>
    </source>
</evidence>
<feature type="compositionally biased region" description="Low complexity" evidence="7">
    <location>
        <begin position="721"/>
        <end position="734"/>
    </location>
</feature>
<dbReference type="GeneID" id="18238081"/>